<sequence length="124" mass="13790">MTESSQRPWGSYTILTEGDGFKVKTIEVHPGQRLSYQKHSRRAEHWFVVAGAGLVTLDGDTVEVRTGEAIDIPLGAAHRIHNTGPTPLVFVEVQHGDYFGEDDIVRLEDDYGRTETNQPAQESV</sequence>
<dbReference type="PANTHER" id="PTHR46390:SF1">
    <property type="entry name" value="MANNOSE-1-PHOSPHATE GUANYLYLTRANSFERASE"/>
    <property type="match status" value="1"/>
</dbReference>
<dbReference type="GO" id="GO:0016853">
    <property type="term" value="F:isomerase activity"/>
    <property type="evidence" value="ECO:0007669"/>
    <property type="project" value="UniProtKB-KW"/>
</dbReference>
<keyword evidence="3" id="KW-1185">Reference proteome</keyword>
<dbReference type="Gene3D" id="2.60.120.10">
    <property type="entry name" value="Jelly Rolls"/>
    <property type="match status" value="1"/>
</dbReference>
<dbReference type="SUPFAM" id="SSF51182">
    <property type="entry name" value="RmlC-like cupins"/>
    <property type="match status" value="1"/>
</dbReference>
<gene>
    <name evidence="2" type="ORF">ACH47G_18585</name>
</gene>
<proteinExistence type="predicted"/>
<dbReference type="InterPro" id="IPR001538">
    <property type="entry name" value="Man6P_isomerase-2_C"/>
</dbReference>
<comment type="caution">
    <text evidence="2">The sequence shown here is derived from an EMBL/GenBank/DDBJ whole genome shotgun (WGS) entry which is preliminary data.</text>
</comment>
<dbReference type="EMBL" id="JBIRXV010000003">
    <property type="protein sequence ID" value="MFI2322494.1"/>
    <property type="molecule type" value="Genomic_DNA"/>
</dbReference>
<evidence type="ECO:0000313" key="3">
    <source>
        <dbReference type="Proteomes" id="UP001611450"/>
    </source>
</evidence>
<name>A0ABW7WKE2_9NOCA</name>
<dbReference type="CDD" id="cd02213">
    <property type="entry name" value="cupin_PMI_typeII_C"/>
    <property type="match status" value="1"/>
</dbReference>
<feature type="domain" description="Mannose-6-phosphate isomerase type II C-terminal" evidence="1">
    <location>
        <begin position="5"/>
        <end position="109"/>
    </location>
</feature>
<protein>
    <submittedName>
        <fullName evidence="2">Phosphomannose isomerase type II C-terminal cupin domain</fullName>
    </submittedName>
</protein>
<evidence type="ECO:0000313" key="2">
    <source>
        <dbReference type="EMBL" id="MFI2322494.1"/>
    </source>
</evidence>
<dbReference type="Pfam" id="PF01050">
    <property type="entry name" value="MannoseP_isomer"/>
    <property type="match status" value="1"/>
</dbReference>
<dbReference type="PANTHER" id="PTHR46390">
    <property type="entry name" value="MANNOSE-1-PHOSPHATE GUANYLYLTRANSFERASE"/>
    <property type="match status" value="1"/>
</dbReference>
<dbReference type="InterPro" id="IPR011051">
    <property type="entry name" value="RmlC_Cupin_sf"/>
</dbReference>
<evidence type="ECO:0000259" key="1">
    <source>
        <dbReference type="Pfam" id="PF01050"/>
    </source>
</evidence>
<keyword evidence="2" id="KW-0413">Isomerase</keyword>
<accession>A0ABW7WKE2</accession>
<dbReference type="Proteomes" id="UP001611450">
    <property type="component" value="Unassembled WGS sequence"/>
</dbReference>
<dbReference type="InterPro" id="IPR014710">
    <property type="entry name" value="RmlC-like_jellyroll"/>
</dbReference>
<dbReference type="RefSeq" id="WP_396947100.1">
    <property type="nucleotide sequence ID" value="NZ_JBIRXV010000003.1"/>
</dbReference>
<organism evidence="2 3">
    <name type="scientific">Nocardia beijingensis</name>
    <dbReference type="NCBI Taxonomy" id="95162"/>
    <lineage>
        <taxon>Bacteria</taxon>
        <taxon>Bacillati</taxon>
        <taxon>Actinomycetota</taxon>
        <taxon>Actinomycetes</taxon>
        <taxon>Mycobacteriales</taxon>
        <taxon>Nocardiaceae</taxon>
        <taxon>Nocardia</taxon>
    </lineage>
</organism>
<reference evidence="2 3" key="1">
    <citation type="submission" date="2024-10" db="EMBL/GenBank/DDBJ databases">
        <title>The Natural Products Discovery Center: Release of the First 8490 Sequenced Strains for Exploring Actinobacteria Biosynthetic Diversity.</title>
        <authorList>
            <person name="Kalkreuter E."/>
            <person name="Kautsar S.A."/>
            <person name="Yang D."/>
            <person name="Bader C.D."/>
            <person name="Teijaro C.N."/>
            <person name="Fluegel L."/>
            <person name="Davis C.M."/>
            <person name="Simpson J.R."/>
            <person name="Lauterbach L."/>
            <person name="Steele A.D."/>
            <person name="Gui C."/>
            <person name="Meng S."/>
            <person name="Li G."/>
            <person name="Viehrig K."/>
            <person name="Ye F."/>
            <person name="Su P."/>
            <person name="Kiefer A.F."/>
            <person name="Nichols A."/>
            <person name="Cepeda A.J."/>
            <person name="Yan W."/>
            <person name="Fan B."/>
            <person name="Jiang Y."/>
            <person name="Adhikari A."/>
            <person name="Zheng C.-J."/>
            <person name="Schuster L."/>
            <person name="Cowan T.M."/>
            <person name="Smanski M.J."/>
            <person name="Chevrette M.G."/>
            <person name="De Carvalho L.P.S."/>
            <person name="Shen B."/>
        </authorList>
    </citation>
    <scope>NUCLEOTIDE SEQUENCE [LARGE SCALE GENOMIC DNA]</scope>
    <source>
        <strain evidence="2 3">NPDC019626</strain>
    </source>
</reference>
<dbReference type="InterPro" id="IPR051161">
    <property type="entry name" value="Mannose-6P_isomerase_type2"/>
</dbReference>